<keyword evidence="3" id="KW-0808">Transferase</keyword>
<comment type="catalytic activity">
    <reaction evidence="7">
        <text>L-threonyl-[protein] + ATP = O-phospho-L-threonyl-[protein] + ADP + H(+)</text>
        <dbReference type="Rhea" id="RHEA:46608"/>
        <dbReference type="Rhea" id="RHEA-COMP:11060"/>
        <dbReference type="Rhea" id="RHEA-COMP:11605"/>
        <dbReference type="ChEBI" id="CHEBI:15378"/>
        <dbReference type="ChEBI" id="CHEBI:30013"/>
        <dbReference type="ChEBI" id="CHEBI:30616"/>
        <dbReference type="ChEBI" id="CHEBI:61977"/>
        <dbReference type="ChEBI" id="CHEBI:456216"/>
        <dbReference type="EC" id="2.7.11.1"/>
    </reaction>
</comment>
<evidence type="ECO:0000256" key="6">
    <source>
        <dbReference type="ARBA" id="ARBA00022840"/>
    </source>
</evidence>
<evidence type="ECO:0000256" key="1">
    <source>
        <dbReference type="ARBA" id="ARBA00012513"/>
    </source>
</evidence>
<dbReference type="GO" id="GO:0000245">
    <property type="term" value="P:spliceosomal complex assembly"/>
    <property type="evidence" value="ECO:0007669"/>
    <property type="project" value="TreeGrafter"/>
</dbReference>
<evidence type="ECO:0000256" key="8">
    <source>
        <dbReference type="ARBA" id="ARBA00048679"/>
    </source>
</evidence>
<evidence type="ECO:0000256" key="2">
    <source>
        <dbReference type="ARBA" id="ARBA00022527"/>
    </source>
</evidence>
<dbReference type="EMBL" id="MU865412">
    <property type="protein sequence ID" value="KAK4223834.1"/>
    <property type="molecule type" value="Genomic_DNA"/>
</dbReference>
<dbReference type="Proteomes" id="UP001301958">
    <property type="component" value="Unassembled WGS sequence"/>
</dbReference>
<reference evidence="9" key="2">
    <citation type="submission" date="2023-05" db="EMBL/GenBank/DDBJ databases">
        <authorList>
            <consortium name="Lawrence Berkeley National Laboratory"/>
            <person name="Steindorff A."/>
            <person name="Hensen N."/>
            <person name="Bonometti L."/>
            <person name="Westerberg I."/>
            <person name="Brannstrom I.O."/>
            <person name="Guillou S."/>
            <person name="Cros-Aarteil S."/>
            <person name="Calhoun S."/>
            <person name="Haridas S."/>
            <person name="Kuo A."/>
            <person name="Mondo S."/>
            <person name="Pangilinan J."/>
            <person name="Riley R."/>
            <person name="Labutti K."/>
            <person name="Andreopoulos B."/>
            <person name="Lipzen A."/>
            <person name="Chen C."/>
            <person name="Yanf M."/>
            <person name="Daum C."/>
            <person name="Ng V."/>
            <person name="Clum A."/>
            <person name="Ohm R."/>
            <person name="Martin F."/>
            <person name="Silar P."/>
            <person name="Natvig D."/>
            <person name="Lalanne C."/>
            <person name="Gautier V."/>
            <person name="Ament-Velasquez S.L."/>
            <person name="Kruys A."/>
            <person name="Hutchinson M.I."/>
            <person name="Powell A.J."/>
            <person name="Barry K."/>
            <person name="Miller A.N."/>
            <person name="Grigoriev I.V."/>
            <person name="Debuchy R."/>
            <person name="Gladieux P."/>
            <person name="Thoren M.H."/>
            <person name="Johannesson H."/>
        </authorList>
    </citation>
    <scope>NUCLEOTIDE SEQUENCE</scope>
    <source>
        <strain evidence="9">CBS 990.96</strain>
    </source>
</reference>
<protein>
    <recommendedName>
        <fullName evidence="1">non-specific serine/threonine protein kinase</fullName>
        <ecNumber evidence="1">2.7.11.1</ecNumber>
    </recommendedName>
</protein>
<evidence type="ECO:0000313" key="9">
    <source>
        <dbReference type="EMBL" id="KAK4223834.1"/>
    </source>
</evidence>
<dbReference type="SUPFAM" id="SSF56112">
    <property type="entry name" value="Protein kinase-like (PK-like)"/>
    <property type="match status" value="1"/>
</dbReference>
<evidence type="ECO:0000313" key="10">
    <source>
        <dbReference type="Proteomes" id="UP001301958"/>
    </source>
</evidence>
<dbReference type="Gene3D" id="1.10.510.10">
    <property type="entry name" value="Transferase(Phosphotransferase) domain 1"/>
    <property type="match status" value="2"/>
</dbReference>
<organism evidence="9 10">
    <name type="scientific">Podospora fimiseda</name>
    <dbReference type="NCBI Taxonomy" id="252190"/>
    <lineage>
        <taxon>Eukaryota</taxon>
        <taxon>Fungi</taxon>
        <taxon>Dikarya</taxon>
        <taxon>Ascomycota</taxon>
        <taxon>Pezizomycotina</taxon>
        <taxon>Sordariomycetes</taxon>
        <taxon>Sordariomycetidae</taxon>
        <taxon>Sordariales</taxon>
        <taxon>Podosporaceae</taxon>
        <taxon>Podospora</taxon>
    </lineage>
</organism>
<keyword evidence="6" id="KW-0067">ATP-binding</keyword>
<dbReference type="GO" id="GO:0005524">
    <property type="term" value="F:ATP binding"/>
    <property type="evidence" value="ECO:0007669"/>
    <property type="project" value="UniProtKB-KW"/>
</dbReference>
<proteinExistence type="predicted"/>
<dbReference type="InterPro" id="IPR011009">
    <property type="entry name" value="Kinase-like_dom_sf"/>
</dbReference>
<name>A0AAN7GYN0_9PEZI</name>
<dbReference type="Gene3D" id="3.30.200.20">
    <property type="entry name" value="Phosphorylase Kinase, domain 1"/>
    <property type="match status" value="1"/>
</dbReference>
<evidence type="ECO:0000256" key="5">
    <source>
        <dbReference type="ARBA" id="ARBA00022777"/>
    </source>
</evidence>
<evidence type="ECO:0000256" key="4">
    <source>
        <dbReference type="ARBA" id="ARBA00022741"/>
    </source>
</evidence>
<accession>A0AAN7GYN0</accession>
<reference evidence="9" key="1">
    <citation type="journal article" date="2023" name="Mol. Phylogenet. Evol.">
        <title>Genome-scale phylogeny and comparative genomics of the fungal order Sordariales.</title>
        <authorList>
            <person name="Hensen N."/>
            <person name="Bonometti L."/>
            <person name="Westerberg I."/>
            <person name="Brannstrom I.O."/>
            <person name="Guillou S."/>
            <person name="Cros-Aarteil S."/>
            <person name="Calhoun S."/>
            <person name="Haridas S."/>
            <person name="Kuo A."/>
            <person name="Mondo S."/>
            <person name="Pangilinan J."/>
            <person name="Riley R."/>
            <person name="LaButti K."/>
            <person name="Andreopoulos B."/>
            <person name="Lipzen A."/>
            <person name="Chen C."/>
            <person name="Yan M."/>
            <person name="Daum C."/>
            <person name="Ng V."/>
            <person name="Clum A."/>
            <person name="Steindorff A."/>
            <person name="Ohm R.A."/>
            <person name="Martin F."/>
            <person name="Silar P."/>
            <person name="Natvig D.O."/>
            <person name="Lalanne C."/>
            <person name="Gautier V."/>
            <person name="Ament-Velasquez S.L."/>
            <person name="Kruys A."/>
            <person name="Hutchinson M.I."/>
            <person name="Powell A.J."/>
            <person name="Barry K."/>
            <person name="Miller A.N."/>
            <person name="Grigoriev I.V."/>
            <person name="Debuchy R."/>
            <person name="Gladieux P."/>
            <person name="Hiltunen Thoren M."/>
            <person name="Johannesson H."/>
        </authorList>
    </citation>
    <scope>NUCLEOTIDE SEQUENCE</scope>
    <source>
        <strain evidence="9">CBS 990.96</strain>
    </source>
</reference>
<keyword evidence="10" id="KW-1185">Reference proteome</keyword>
<keyword evidence="2" id="KW-0723">Serine/threonine-protein kinase</keyword>
<dbReference type="AlphaFoldDB" id="A0AAN7GYN0"/>
<evidence type="ECO:0000256" key="7">
    <source>
        <dbReference type="ARBA" id="ARBA00047899"/>
    </source>
</evidence>
<keyword evidence="4" id="KW-0547">Nucleotide-binding</keyword>
<dbReference type="EC" id="2.7.11.1" evidence="1"/>
<comment type="catalytic activity">
    <reaction evidence="8">
        <text>L-seryl-[protein] + ATP = O-phospho-L-seryl-[protein] + ADP + H(+)</text>
        <dbReference type="Rhea" id="RHEA:17989"/>
        <dbReference type="Rhea" id="RHEA-COMP:9863"/>
        <dbReference type="Rhea" id="RHEA-COMP:11604"/>
        <dbReference type="ChEBI" id="CHEBI:15378"/>
        <dbReference type="ChEBI" id="CHEBI:29999"/>
        <dbReference type="ChEBI" id="CHEBI:30616"/>
        <dbReference type="ChEBI" id="CHEBI:83421"/>
        <dbReference type="ChEBI" id="CHEBI:456216"/>
        <dbReference type="EC" id="2.7.11.1"/>
    </reaction>
</comment>
<dbReference type="GO" id="GO:0050684">
    <property type="term" value="P:regulation of mRNA processing"/>
    <property type="evidence" value="ECO:0007669"/>
    <property type="project" value="TreeGrafter"/>
</dbReference>
<dbReference type="GO" id="GO:0004674">
    <property type="term" value="F:protein serine/threonine kinase activity"/>
    <property type="evidence" value="ECO:0007669"/>
    <property type="project" value="UniProtKB-KW"/>
</dbReference>
<sequence length="335" mass="37908">MSQSTRRIWSPCKDMNLVVTTPSGSGIASRTDDMPLFTSSALGEKKFVAIKIAVASSHQDSNELEILSRIKSQPKGHQGKNFVHILLDSFVHYGPNGTHRCFVNLHMGNILLALPDISSLSVDELCDMYGAPNPEPSVRSDGKPIHPNCPPFVLPGVWFGKACEKVMLSDSNIIATDFGESWQPSLRTRYHLNIPYMYRAPETLFAEKENRAISFPADGDIFECLFPDSDDVFAENIGMLGKSPTRWWDIWDAKHNFFNEEGDWELKNGRIAEGICRLLERRGITAEELRDLLDLLEQIFRWLPEDRVTAEELANGTWMKKWGLPWLELAQKSRG</sequence>
<keyword evidence="5 9" id="KW-0418">Kinase</keyword>
<dbReference type="PANTHER" id="PTHR47634:SF9">
    <property type="entry name" value="PROTEIN KINASE DOMAIN-CONTAINING PROTEIN-RELATED"/>
    <property type="match status" value="1"/>
</dbReference>
<gene>
    <name evidence="9" type="ORF">QBC38DRAFT_512111</name>
</gene>
<evidence type="ECO:0000256" key="3">
    <source>
        <dbReference type="ARBA" id="ARBA00022679"/>
    </source>
</evidence>
<dbReference type="InterPro" id="IPR051334">
    <property type="entry name" value="SRPK"/>
</dbReference>
<dbReference type="PANTHER" id="PTHR47634">
    <property type="entry name" value="PROTEIN KINASE DOMAIN-CONTAINING PROTEIN-RELATED"/>
    <property type="match status" value="1"/>
</dbReference>
<comment type="caution">
    <text evidence="9">The sequence shown here is derived from an EMBL/GenBank/DDBJ whole genome shotgun (WGS) entry which is preliminary data.</text>
</comment>